<dbReference type="AlphaFoldDB" id="A0A8J5Z4W7"/>
<dbReference type="GO" id="GO:0009055">
    <property type="term" value="F:electron transfer activity"/>
    <property type="evidence" value="ECO:0007669"/>
    <property type="project" value="InterPro"/>
</dbReference>
<comment type="subcellular location">
    <subcellularLocation>
        <location evidence="1">Cell membrane</location>
        <topology evidence="1">Lipid-anchor</topology>
        <topology evidence="1">GPI-anchor</topology>
    </subcellularLocation>
</comment>
<dbReference type="InterPro" id="IPR039391">
    <property type="entry name" value="Phytocyanin-like"/>
</dbReference>
<reference evidence="12 13" key="1">
    <citation type="journal article" date="2021" name="bioRxiv">
        <title>The Gossypium anomalum genome as a resource for cotton improvement and evolutionary analysis of hybrid incompatibility.</title>
        <authorList>
            <person name="Grover C.E."/>
            <person name="Yuan D."/>
            <person name="Arick M.A."/>
            <person name="Miller E.R."/>
            <person name="Hu G."/>
            <person name="Peterson D.G."/>
            <person name="Wendel J.F."/>
            <person name="Udall J.A."/>
        </authorList>
    </citation>
    <scope>NUCLEOTIDE SEQUENCE [LARGE SCALE GENOMIC DNA]</scope>
    <source>
        <strain evidence="12">JFW-Udall</strain>
        <tissue evidence="12">Leaf</tissue>
    </source>
</reference>
<dbReference type="InterPro" id="IPR003245">
    <property type="entry name" value="Phytocyanin_dom"/>
</dbReference>
<keyword evidence="10" id="KW-1133">Transmembrane helix</keyword>
<evidence type="ECO:0000256" key="10">
    <source>
        <dbReference type="SAM" id="Phobius"/>
    </source>
</evidence>
<evidence type="ECO:0000313" key="13">
    <source>
        <dbReference type="Proteomes" id="UP000701853"/>
    </source>
</evidence>
<dbReference type="Pfam" id="PF02298">
    <property type="entry name" value="Cu_bind_like"/>
    <property type="match status" value="1"/>
</dbReference>
<evidence type="ECO:0000256" key="5">
    <source>
        <dbReference type="ARBA" id="ARBA00023136"/>
    </source>
</evidence>
<evidence type="ECO:0000256" key="7">
    <source>
        <dbReference type="ARBA" id="ARBA00023180"/>
    </source>
</evidence>
<evidence type="ECO:0000256" key="9">
    <source>
        <dbReference type="ARBA" id="ARBA00035011"/>
    </source>
</evidence>
<evidence type="ECO:0000256" key="3">
    <source>
        <dbReference type="ARBA" id="ARBA00022622"/>
    </source>
</evidence>
<protein>
    <recommendedName>
        <fullName evidence="11">Phytocyanin domain-containing protein</fullName>
    </recommendedName>
</protein>
<accession>A0A8J5Z4W7</accession>
<feature type="domain" description="Phytocyanin" evidence="11">
    <location>
        <begin position="9"/>
        <end position="111"/>
    </location>
</feature>
<evidence type="ECO:0000256" key="1">
    <source>
        <dbReference type="ARBA" id="ARBA00004609"/>
    </source>
</evidence>
<name>A0A8J5Z4W7_9ROSI</name>
<dbReference type="InterPro" id="IPR008972">
    <property type="entry name" value="Cupredoxin"/>
</dbReference>
<evidence type="ECO:0000256" key="4">
    <source>
        <dbReference type="ARBA" id="ARBA00022729"/>
    </source>
</evidence>
<keyword evidence="5 10" id="KW-0472">Membrane</keyword>
<dbReference type="PROSITE" id="PS51485">
    <property type="entry name" value="PHYTOCYANIN"/>
    <property type="match status" value="1"/>
</dbReference>
<organism evidence="12 13">
    <name type="scientific">Gossypium anomalum</name>
    <dbReference type="NCBI Taxonomy" id="47600"/>
    <lineage>
        <taxon>Eukaryota</taxon>
        <taxon>Viridiplantae</taxon>
        <taxon>Streptophyta</taxon>
        <taxon>Embryophyta</taxon>
        <taxon>Tracheophyta</taxon>
        <taxon>Spermatophyta</taxon>
        <taxon>Magnoliopsida</taxon>
        <taxon>eudicotyledons</taxon>
        <taxon>Gunneridae</taxon>
        <taxon>Pentapetalae</taxon>
        <taxon>rosids</taxon>
        <taxon>malvids</taxon>
        <taxon>Malvales</taxon>
        <taxon>Malvaceae</taxon>
        <taxon>Malvoideae</taxon>
        <taxon>Gossypium</taxon>
    </lineage>
</organism>
<dbReference type="CDD" id="cd11019">
    <property type="entry name" value="OsENODL1_like"/>
    <property type="match status" value="1"/>
</dbReference>
<dbReference type="Proteomes" id="UP000701853">
    <property type="component" value="Chromosome 5"/>
</dbReference>
<proteinExistence type="inferred from homology"/>
<feature type="transmembrane region" description="Helical" evidence="10">
    <location>
        <begin position="140"/>
        <end position="161"/>
    </location>
</feature>
<dbReference type="PANTHER" id="PTHR33021:SF234">
    <property type="entry name" value="EARLY NODULIN-LIKE PROTEIN 7"/>
    <property type="match status" value="1"/>
</dbReference>
<keyword evidence="8" id="KW-0449">Lipoprotein</keyword>
<keyword evidence="3" id="KW-0336">GPI-anchor</keyword>
<evidence type="ECO:0000256" key="8">
    <source>
        <dbReference type="ARBA" id="ARBA00023288"/>
    </source>
</evidence>
<evidence type="ECO:0000256" key="6">
    <source>
        <dbReference type="ARBA" id="ARBA00023157"/>
    </source>
</evidence>
<dbReference type="Gene3D" id="2.60.40.420">
    <property type="entry name" value="Cupredoxins - blue copper proteins"/>
    <property type="match status" value="1"/>
</dbReference>
<dbReference type="PANTHER" id="PTHR33021">
    <property type="entry name" value="BLUE COPPER PROTEIN"/>
    <property type="match status" value="1"/>
</dbReference>
<keyword evidence="6" id="KW-1015">Disulfide bond</keyword>
<keyword evidence="2" id="KW-1003">Cell membrane</keyword>
<comment type="caution">
    <text evidence="12">The sequence shown here is derived from an EMBL/GenBank/DDBJ whole genome shotgun (WGS) entry which is preliminary data.</text>
</comment>
<sequence length="189" mass="20982">MNGSVEASKQFKVGDHIGWQQPGANNTEVYTQWATSKRFHVGDSLSFEYQNDSVLVVEKWDYYHCNINKPISSFDDGNTVINLDRPGLFYFISGVPDHCKKSQKLMIQVMGLHQRAESSPGIPSKPEVGLAPGPHPSSSGIVVTVTLTSVFLALILTVVTMDIETLNWSKDSGQSNYENDSPRFIRTIC</sequence>
<keyword evidence="4" id="KW-0732">Signal</keyword>
<dbReference type="GO" id="GO:0098552">
    <property type="term" value="C:side of membrane"/>
    <property type="evidence" value="ECO:0007669"/>
    <property type="project" value="UniProtKB-KW"/>
</dbReference>
<dbReference type="GO" id="GO:0005886">
    <property type="term" value="C:plasma membrane"/>
    <property type="evidence" value="ECO:0007669"/>
    <property type="project" value="UniProtKB-SubCell"/>
</dbReference>
<keyword evidence="7" id="KW-0325">Glycoprotein</keyword>
<dbReference type="FunFam" id="2.60.40.420:FF:000010">
    <property type="entry name" value="Early nodulin-like protein 1"/>
    <property type="match status" value="1"/>
</dbReference>
<keyword evidence="13" id="KW-1185">Reference proteome</keyword>
<keyword evidence="10" id="KW-0812">Transmembrane</keyword>
<evidence type="ECO:0000256" key="2">
    <source>
        <dbReference type="ARBA" id="ARBA00022475"/>
    </source>
</evidence>
<evidence type="ECO:0000313" key="12">
    <source>
        <dbReference type="EMBL" id="KAG8494715.1"/>
    </source>
</evidence>
<dbReference type="InterPro" id="IPR041846">
    <property type="entry name" value="ENL_dom"/>
</dbReference>
<gene>
    <name evidence="12" type="ORF">CXB51_012255</name>
</gene>
<dbReference type="EMBL" id="JAHUZN010000005">
    <property type="protein sequence ID" value="KAG8494715.1"/>
    <property type="molecule type" value="Genomic_DNA"/>
</dbReference>
<evidence type="ECO:0000259" key="11">
    <source>
        <dbReference type="PROSITE" id="PS51485"/>
    </source>
</evidence>
<dbReference type="SUPFAM" id="SSF49503">
    <property type="entry name" value="Cupredoxins"/>
    <property type="match status" value="1"/>
</dbReference>
<dbReference type="OrthoDB" id="1933543at2759"/>
<comment type="similarity">
    <text evidence="9">Belongs to the early nodulin-like (ENODL) family.</text>
</comment>